<evidence type="ECO:0000313" key="5">
    <source>
        <dbReference type="Proteomes" id="UP000027644"/>
    </source>
</evidence>
<keyword evidence="2 4" id="KW-0808">Transferase</keyword>
<name>A0A074W2V1_9NEIS</name>
<dbReference type="InterPro" id="IPR045304">
    <property type="entry name" value="LbH_SAT"/>
</dbReference>
<dbReference type="AlphaFoldDB" id="A0A074W2V1"/>
<dbReference type="InterPro" id="IPR001451">
    <property type="entry name" value="Hexapep"/>
</dbReference>
<evidence type="ECO:0000256" key="2">
    <source>
        <dbReference type="ARBA" id="ARBA00022679"/>
    </source>
</evidence>
<protein>
    <submittedName>
        <fullName evidence="4">Serine acetyltransferase</fullName>
    </submittedName>
</protein>
<proteinExistence type="inferred from homology"/>
<gene>
    <name evidence="4" type="ORF">SASC598J21_004670</name>
</gene>
<dbReference type="EMBL" id="AVQL01000334">
    <property type="protein sequence ID" value="KEQ01754.1"/>
    <property type="molecule type" value="Genomic_DNA"/>
</dbReference>
<comment type="similarity">
    <text evidence="1">Belongs to the transferase hexapeptide repeat family.</text>
</comment>
<dbReference type="Pfam" id="PF00132">
    <property type="entry name" value="Hexapep"/>
    <property type="match status" value="1"/>
</dbReference>
<sequence>MAVRFHKDEQPFIFPTSLHCFMVIQLIKRDLFRYSGRTDWSSFIRHYLFNRGFRFTFWLRLASVPGIWRKIAYPMYAWQKRRSGIIISPRTAVGYGLYIGHGGPLIINSSARLGNNVNLSPYTVIGANNGPSACIGNNVYIGPNCNLIENVQIGDNATVGAGSVVTKNIPANATAAGNYAKVLNYQNPGQYIHNRWPPENTNEA</sequence>
<evidence type="ECO:0000256" key="3">
    <source>
        <dbReference type="ARBA" id="ARBA00023315"/>
    </source>
</evidence>
<dbReference type="GO" id="GO:0016746">
    <property type="term" value="F:acyltransferase activity"/>
    <property type="evidence" value="ECO:0007669"/>
    <property type="project" value="UniProtKB-KW"/>
</dbReference>
<accession>A0A074W2V1</accession>
<dbReference type="InterPro" id="IPR011004">
    <property type="entry name" value="Trimer_LpxA-like_sf"/>
</dbReference>
<comment type="caution">
    <text evidence="4">The sequence shown here is derived from an EMBL/GenBank/DDBJ whole genome shotgun (WGS) entry which is preliminary data.</text>
</comment>
<reference evidence="4 5" key="1">
    <citation type="journal article" date="2014" name="PLoS Genet.">
        <title>Hidden diversity in honey bee gut symbionts detected by single-cell genomics.</title>
        <authorList>
            <person name="Engel P."/>
            <person name="Stepanauskas R."/>
            <person name="Moran N."/>
        </authorList>
    </citation>
    <scope>NUCLEOTIDE SEQUENCE [LARGE SCALE GENOMIC DNA]</scope>
    <source>
        <strain evidence="4 5">SCGC AB-598-J21</strain>
    </source>
</reference>
<keyword evidence="3" id="KW-0012">Acyltransferase</keyword>
<dbReference type="CDD" id="cd03354">
    <property type="entry name" value="LbH_SAT"/>
    <property type="match status" value="1"/>
</dbReference>
<dbReference type="Proteomes" id="UP000027644">
    <property type="component" value="Unassembled WGS sequence"/>
</dbReference>
<evidence type="ECO:0000256" key="1">
    <source>
        <dbReference type="ARBA" id="ARBA00007274"/>
    </source>
</evidence>
<organism evidence="4 5">
    <name type="scientific">Snodgrassella alvi SCGC AB-598-J21</name>
    <dbReference type="NCBI Taxonomy" id="1385367"/>
    <lineage>
        <taxon>Bacteria</taxon>
        <taxon>Pseudomonadati</taxon>
        <taxon>Pseudomonadota</taxon>
        <taxon>Betaproteobacteria</taxon>
        <taxon>Neisseriales</taxon>
        <taxon>Neisseriaceae</taxon>
        <taxon>Snodgrassella</taxon>
    </lineage>
</organism>
<dbReference type="PANTHER" id="PTHR42811">
    <property type="entry name" value="SERINE ACETYLTRANSFERASE"/>
    <property type="match status" value="1"/>
</dbReference>
<evidence type="ECO:0000313" key="4">
    <source>
        <dbReference type="EMBL" id="KEQ01754.1"/>
    </source>
</evidence>
<dbReference type="Gene3D" id="2.160.10.10">
    <property type="entry name" value="Hexapeptide repeat proteins"/>
    <property type="match status" value="1"/>
</dbReference>
<dbReference type="SUPFAM" id="SSF51161">
    <property type="entry name" value="Trimeric LpxA-like enzymes"/>
    <property type="match status" value="1"/>
</dbReference>